<dbReference type="Pfam" id="PF12277">
    <property type="entry name" value="DUF3618"/>
    <property type="match status" value="1"/>
</dbReference>
<feature type="region of interest" description="Disordered" evidence="1">
    <location>
        <begin position="1"/>
        <end position="22"/>
    </location>
</feature>
<feature type="compositionally biased region" description="Basic and acidic residues" evidence="1">
    <location>
        <begin position="191"/>
        <end position="232"/>
    </location>
</feature>
<dbReference type="AlphaFoldDB" id="A0A917PTW5"/>
<evidence type="ECO:0008006" key="4">
    <source>
        <dbReference type="Google" id="ProtNLM"/>
    </source>
</evidence>
<gene>
    <name evidence="2" type="ORF">GCM10009304_17310</name>
</gene>
<accession>A0A917PTW5</accession>
<dbReference type="Proteomes" id="UP000635983">
    <property type="component" value="Unassembled WGS sequence"/>
</dbReference>
<reference evidence="2" key="1">
    <citation type="journal article" date="2014" name="Int. J. Syst. Evol. Microbiol.">
        <title>Complete genome sequence of Corynebacterium casei LMG S-19264T (=DSM 44701T), isolated from a smear-ripened cheese.</title>
        <authorList>
            <consortium name="US DOE Joint Genome Institute (JGI-PGF)"/>
            <person name="Walter F."/>
            <person name="Albersmeier A."/>
            <person name="Kalinowski J."/>
            <person name="Ruckert C."/>
        </authorList>
    </citation>
    <scope>NUCLEOTIDE SEQUENCE</scope>
    <source>
        <strain evidence="2">JCM 30078</strain>
    </source>
</reference>
<dbReference type="InterPro" id="IPR022062">
    <property type="entry name" value="DUF3618"/>
</dbReference>
<dbReference type="EMBL" id="BMPO01000003">
    <property type="protein sequence ID" value="GGJ92057.1"/>
    <property type="molecule type" value="Genomic_DNA"/>
</dbReference>
<feature type="region of interest" description="Disordered" evidence="1">
    <location>
        <begin position="191"/>
        <end position="259"/>
    </location>
</feature>
<name>A0A917PTW5_9PSED</name>
<evidence type="ECO:0000256" key="1">
    <source>
        <dbReference type="SAM" id="MobiDB-lite"/>
    </source>
</evidence>
<feature type="compositionally biased region" description="Basic and acidic residues" evidence="1">
    <location>
        <begin position="7"/>
        <end position="22"/>
    </location>
</feature>
<dbReference type="RefSeq" id="WP_188982791.1">
    <property type="nucleotide sequence ID" value="NZ_BMPO01000003.1"/>
</dbReference>
<evidence type="ECO:0000313" key="3">
    <source>
        <dbReference type="Proteomes" id="UP000635983"/>
    </source>
</evidence>
<protein>
    <recommendedName>
        <fullName evidence="4">DUF3618 domain-containing protein</fullName>
    </recommendedName>
</protein>
<sequence length="259" mass="27818">MSTQSRIEAESHKDPATLEREIDQQRDSITNLVNALENKLSPGQLLDQALSYTKGHGGEFASNLGQTVKANPVPTLLTTVGLAWMMMGQRQPAPGEGMHLDEKADGVRASAHDARDKVAQASDHLKHKASDARHRMGNAGHQASDALRQQSDRARAGFQHLLQEQPLVLGALGMAIGAMLGAGVPGTRQEDQLMGKASDQLKDRAKHKAQEGYERVAEKGTDAAHELNERMSSHGAPPRQPDNPRPDPLGAAASPNLHS</sequence>
<keyword evidence="3" id="KW-1185">Reference proteome</keyword>
<comment type="caution">
    <text evidence="2">The sequence shown here is derived from an EMBL/GenBank/DDBJ whole genome shotgun (WGS) entry which is preliminary data.</text>
</comment>
<proteinExistence type="predicted"/>
<reference evidence="2" key="2">
    <citation type="submission" date="2020-09" db="EMBL/GenBank/DDBJ databases">
        <authorList>
            <person name="Sun Q."/>
            <person name="Ohkuma M."/>
        </authorList>
    </citation>
    <scope>NUCLEOTIDE SEQUENCE</scope>
    <source>
        <strain evidence="2">JCM 30078</strain>
    </source>
</reference>
<evidence type="ECO:0000313" key="2">
    <source>
        <dbReference type="EMBL" id="GGJ92057.1"/>
    </source>
</evidence>
<feature type="compositionally biased region" description="Pro residues" evidence="1">
    <location>
        <begin position="238"/>
        <end position="247"/>
    </location>
</feature>
<organism evidence="2 3">
    <name type="scientific">Pseudomonas matsuisoli</name>
    <dbReference type="NCBI Taxonomy" id="1515666"/>
    <lineage>
        <taxon>Bacteria</taxon>
        <taxon>Pseudomonadati</taxon>
        <taxon>Pseudomonadota</taxon>
        <taxon>Gammaproteobacteria</taxon>
        <taxon>Pseudomonadales</taxon>
        <taxon>Pseudomonadaceae</taxon>
        <taxon>Pseudomonas</taxon>
    </lineage>
</organism>